<dbReference type="InterPro" id="IPR037401">
    <property type="entry name" value="SnoaL-like"/>
</dbReference>
<dbReference type="SUPFAM" id="SSF54427">
    <property type="entry name" value="NTF2-like"/>
    <property type="match status" value="1"/>
</dbReference>
<keyword evidence="3" id="KW-1185">Reference proteome</keyword>
<dbReference type="InterPro" id="IPR032710">
    <property type="entry name" value="NTF2-like_dom_sf"/>
</dbReference>
<dbReference type="Pfam" id="PF12680">
    <property type="entry name" value="SnoaL_2"/>
    <property type="match status" value="1"/>
</dbReference>
<dbReference type="Proteomes" id="UP001317259">
    <property type="component" value="Unassembled WGS sequence"/>
</dbReference>
<protein>
    <submittedName>
        <fullName evidence="2">Nuclear transport factor 2 family protein</fullName>
    </submittedName>
</protein>
<reference evidence="2 3" key="1">
    <citation type="submission" date="2022-04" db="EMBL/GenBank/DDBJ databases">
        <title>Genome draft of Actinomadura sp. ATCC 31491.</title>
        <authorList>
            <person name="Shi X."/>
            <person name="Du Y."/>
        </authorList>
    </citation>
    <scope>NUCLEOTIDE SEQUENCE [LARGE SCALE GENOMIC DNA]</scope>
    <source>
        <strain evidence="2 3">ATCC 31491</strain>
    </source>
</reference>
<proteinExistence type="predicted"/>
<gene>
    <name evidence="2" type="ORF">MF672_006690</name>
</gene>
<dbReference type="RefSeq" id="WP_242374793.1">
    <property type="nucleotide sequence ID" value="NZ_JAKRKC020000001.1"/>
</dbReference>
<evidence type="ECO:0000313" key="3">
    <source>
        <dbReference type="Proteomes" id="UP001317259"/>
    </source>
</evidence>
<comment type="caution">
    <text evidence="2">The sequence shown here is derived from an EMBL/GenBank/DDBJ whole genome shotgun (WGS) entry which is preliminary data.</text>
</comment>
<organism evidence="2 3">
    <name type="scientific">Actinomadura luzonensis</name>
    <dbReference type="NCBI Taxonomy" id="2805427"/>
    <lineage>
        <taxon>Bacteria</taxon>
        <taxon>Bacillati</taxon>
        <taxon>Actinomycetota</taxon>
        <taxon>Actinomycetes</taxon>
        <taxon>Streptosporangiales</taxon>
        <taxon>Thermomonosporaceae</taxon>
        <taxon>Actinomadura</taxon>
    </lineage>
</organism>
<sequence>MRAWASNRPDDITALFTDDALYYAEPHREPWRGHAEIVARWLERKDEPGEADFAWRPVCVTDDTGVIQGMTTYPDKTYSNLWVIRFAPDGRCREFTEWWMRHDAR</sequence>
<dbReference type="EMBL" id="JAKRKC020000001">
    <property type="protein sequence ID" value="MCK2213481.1"/>
    <property type="molecule type" value="Genomic_DNA"/>
</dbReference>
<name>A0ABT0FNL1_9ACTN</name>
<dbReference type="Gene3D" id="3.10.450.50">
    <property type="match status" value="1"/>
</dbReference>
<feature type="domain" description="SnoaL-like" evidence="1">
    <location>
        <begin position="2"/>
        <end position="93"/>
    </location>
</feature>
<evidence type="ECO:0000313" key="2">
    <source>
        <dbReference type="EMBL" id="MCK2213481.1"/>
    </source>
</evidence>
<evidence type="ECO:0000259" key="1">
    <source>
        <dbReference type="Pfam" id="PF12680"/>
    </source>
</evidence>
<accession>A0ABT0FNL1</accession>